<dbReference type="Proteomes" id="UP000290572">
    <property type="component" value="Unassembled WGS sequence"/>
</dbReference>
<gene>
    <name evidence="2" type="ORF">ROHU_035247</name>
</gene>
<evidence type="ECO:0000313" key="2">
    <source>
        <dbReference type="EMBL" id="RXN09491.1"/>
    </source>
</evidence>
<feature type="compositionally biased region" description="Basic and acidic residues" evidence="1">
    <location>
        <begin position="90"/>
        <end position="104"/>
    </location>
</feature>
<organism evidence="2 3">
    <name type="scientific">Labeo rohita</name>
    <name type="common">Indian major carp</name>
    <name type="synonym">Cyprinus rohita</name>
    <dbReference type="NCBI Taxonomy" id="84645"/>
    <lineage>
        <taxon>Eukaryota</taxon>
        <taxon>Metazoa</taxon>
        <taxon>Chordata</taxon>
        <taxon>Craniata</taxon>
        <taxon>Vertebrata</taxon>
        <taxon>Euteleostomi</taxon>
        <taxon>Actinopterygii</taxon>
        <taxon>Neopterygii</taxon>
        <taxon>Teleostei</taxon>
        <taxon>Ostariophysi</taxon>
        <taxon>Cypriniformes</taxon>
        <taxon>Cyprinidae</taxon>
        <taxon>Labeoninae</taxon>
        <taxon>Labeonini</taxon>
        <taxon>Labeo</taxon>
    </lineage>
</organism>
<feature type="region of interest" description="Disordered" evidence="1">
    <location>
        <begin position="90"/>
        <end position="143"/>
    </location>
</feature>
<accession>A0A498LN68</accession>
<dbReference type="AlphaFoldDB" id="A0A498LN68"/>
<dbReference type="EMBL" id="QBIY01013278">
    <property type="protein sequence ID" value="RXN09491.1"/>
    <property type="molecule type" value="Genomic_DNA"/>
</dbReference>
<comment type="caution">
    <text evidence="2">The sequence shown here is derived from an EMBL/GenBank/DDBJ whole genome shotgun (WGS) entry which is preliminary data.</text>
</comment>
<evidence type="ECO:0000256" key="1">
    <source>
        <dbReference type="SAM" id="MobiDB-lite"/>
    </source>
</evidence>
<sequence>MSKRKTFLHDLLYEFSTNVGSLHAILWEERKRLQLAGLCQMGVETDADVTVFWDWASKTDRNVESEFTASVLMRLLFGMDSFTAYFQTEEKKEKGRERERKNRQEPVLSRGRALIQKQGAQGNNKRREMGRADEAASNSRCFRRERASERERVTGRFSDLPPGGWFHLFLSRCSVSCLLREALIRAALAAELQKIAGERGRERDSY</sequence>
<reference evidence="2 3" key="1">
    <citation type="submission" date="2018-03" db="EMBL/GenBank/DDBJ databases">
        <title>Draft genome sequence of Rohu Carp (Labeo rohita).</title>
        <authorList>
            <person name="Das P."/>
            <person name="Kushwaha B."/>
            <person name="Joshi C.G."/>
            <person name="Kumar D."/>
            <person name="Nagpure N.S."/>
            <person name="Sahoo L."/>
            <person name="Das S.P."/>
            <person name="Bit A."/>
            <person name="Patnaik S."/>
            <person name="Meher P.K."/>
            <person name="Jayasankar P."/>
            <person name="Koringa P.G."/>
            <person name="Patel N.V."/>
            <person name="Hinsu A.T."/>
            <person name="Kumar R."/>
            <person name="Pandey M."/>
            <person name="Agarwal S."/>
            <person name="Srivastava S."/>
            <person name="Singh M."/>
            <person name="Iquebal M.A."/>
            <person name="Jaiswal S."/>
            <person name="Angadi U.B."/>
            <person name="Kumar N."/>
            <person name="Raza M."/>
            <person name="Shah T.M."/>
            <person name="Rai A."/>
            <person name="Jena J.K."/>
        </authorList>
    </citation>
    <scope>NUCLEOTIDE SEQUENCE [LARGE SCALE GENOMIC DNA]</scope>
    <source>
        <strain evidence="2">DASCIFA01</strain>
        <tissue evidence="2">Testis</tissue>
    </source>
</reference>
<name>A0A498LN68_LABRO</name>
<keyword evidence="3" id="KW-1185">Reference proteome</keyword>
<protein>
    <submittedName>
        <fullName evidence="2">Uncharacterized protein</fullName>
    </submittedName>
</protein>
<feature type="compositionally biased region" description="Basic and acidic residues" evidence="1">
    <location>
        <begin position="125"/>
        <end position="134"/>
    </location>
</feature>
<evidence type="ECO:0000313" key="3">
    <source>
        <dbReference type="Proteomes" id="UP000290572"/>
    </source>
</evidence>
<proteinExistence type="predicted"/>